<comment type="caution">
    <text evidence="8">The sequence shown here is derived from an EMBL/GenBank/DDBJ whole genome shotgun (WGS) entry which is preliminary data.</text>
</comment>
<evidence type="ECO:0000259" key="7">
    <source>
        <dbReference type="Pfam" id="PF07859"/>
    </source>
</evidence>
<comment type="similarity">
    <text evidence="1">Belongs to the 'GDXG' lipolytic enzyme family.</text>
</comment>
<name>A0ABX2UAT4_9BURK</name>
<dbReference type="Pfam" id="PF00743">
    <property type="entry name" value="FMO-like"/>
    <property type="match status" value="1"/>
</dbReference>
<keyword evidence="5" id="KW-0560">Oxidoreductase</keyword>
<evidence type="ECO:0000256" key="3">
    <source>
        <dbReference type="ARBA" id="ARBA00022801"/>
    </source>
</evidence>
<keyword evidence="2" id="KW-0285">Flavoprotein</keyword>
<evidence type="ECO:0000256" key="1">
    <source>
        <dbReference type="ARBA" id="ARBA00010515"/>
    </source>
</evidence>
<dbReference type="InterPro" id="IPR020946">
    <property type="entry name" value="Flavin_mOase-like"/>
</dbReference>
<dbReference type="PROSITE" id="PS01173">
    <property type="entry name" value="LIPASE_GDXG_HIS"/>
    <property type="match status" value="1"/>
</dbReference>
<evidence type="ECO:0000313" key="8">
    <source>
        <dbReference type="EMBL" id="OAD43248.1"/>
    </source>
</evidence>
<sequence length="792" mass="86400">MATFRPSGLREHVVAGLLRTSLRLLLKTVLHPRFPIGFQRRWLAVVARTTLIPRGIQIEAATLAGVPGEWVRRKNAEPVQSGSLLYLHGGAYCIGSATTHRSLTGRLAKFTGLPVFALNYRLAPEHPQPAALEDALAAYRALRASGPVVIAGDSAGGGLALATALALREAGDPPPAALLLLSPWADMVPPPTEPAPVPGEAMLSTAWVTACSALYLNGQPSEAAMASPLRADLRGLPPTLVQAGTDEMLHPQALALHNALQAADVASTLDITEGRWHVFQLHGGALRSADDAIHRLTRFALTALAAHRTPTQSEHETVIMGAGMSGICMAIQLQRAGQHNFVILEKQPGLGGTWWDNIYPGAHVDVPAPVYSFSFAPNPNWTRRFASAPEIQRYQQDLAERHGLLAHLRLNTRLTDAKFDVTTGHWHFTTDNGDTLRSRYFVCSTGPLSQPRWPEIPGLDSFTGQRLHSARWDASVPLGGRNVAVIGTGSTASQLIPPIAKEAGQLHVFQRTANWVLPRPDRRYGALDRALAHFPPYAMGVRWCWTQVLEWGRRGFDEGSMARKGMLKTAAMHRSRQVKTPELRQHLTPTYPLGCKRIIYSSDFFPALEKPNVELVTTGIERFTPTGIVTTDGRERPIDVLICATGFDAVHLLADVNVTGCDGQTLQQAWAKGPEAYHGITVAGFPNMFLMLGPNTATGHTSTLLYIEPEVQHAIHCMKAVKAGGHRWIAVKPEVQAAHNAALQSRLQGSVWSQCNSWYRMEGGRIVALFPGFTKEYVQAVLKPRLSDYRLT</sequence>
<feature type="active site" evidence="6">
    <location>
        <position position="154"/>
    </location>
</feature>
<protein>
    <recommendedName>
        <fullName evidence="7">Alpha/beta hydrolase fold-3 domain-containing protein</fullName>
    </recommendedName>
</protein>
<evidence type="ECO:0000256" key="5">
    <source>
        <dbReference type="ARBA" id="ARBA00023002"/>
    </source>
</evidence>
<dbReference type="InterPro" id="IPR033140">
    <property type="entry name" value="Lipase_GDXG_put_SER_AS"/>
</dbReference>
<dbReference type="InterPro" id="IPR036188">
    <property type="entry name" value="FAD/NAD-bd_sf"/>
</dbReference>
<reference evidence="8 9" key="1">
    <citation type="submission" date="2016-02" db="EMBL/GenBank/DDBJ databases">
        <title>Draft genome sequence of Hydrogenophaga sp. LPB0072.</title>
        <authorList>
            <person name="Shin S.-K."/>
            <person name="Yi H."/>
        </authorList>
    </citation>
    <scope>NUCLEOTIDE SEQUENCE [LARGE SCALE GENOMIC DNA]</scope>
    <source>
        <strain evidence="8 9">LPB0072</strain>
    </source>
</reference>
<keyword evidence="9" id="KW-1185">Reference proteome</keyword>
<gene>
    <name evidence="8" type="ORF">LPB72_05230</name>
</gene>
<dbReference type="EMBL" id="LVWD01000004">
    <property type="protein sequence ID" value="OAD43248.1"/>
    <property type="molecule type" value="Genomic_DNA"/>
</dbReference>
<proteinExistence type="inferred from homology"/>
<evidence type="ECO:0000256" key="6">
    <source>
        <dbReference type="PROSITE-ProRule" id="PRU10038"/>
    </source>
</evidence>
<dbReference type="InterPro" id="IPR051209">
    <property type="entry name" value="FAD-bind_Monooxygenase_sf"/>
</dbReference>
<dbReference type="InterPro" id="IPR029058">
    <property type="entry name" value="AB_hydrolase_fold"/>
</dbReference>
<keyword evidence="4" id="KW-0274">FAD</keyword>
<dbReference type="PANTHER" id="PTHR42877:SF4">
    <property type="entry name" value="FAD_NAD(P)-BINDING DOMAIN-CONTAINING PROTEIN-RELATED"/>
    <property type="match status" value="1"/>
</dbReference>
<dbReference type="PROSITE" id="PS01174">
    <property type="entry name" value="LIPASE_GDXG_SER"/>
    <property type="match status" value="1"/>
</dbReference>
<dbReference type="RefSeq" id="WP_082876770.1">
    <property type="nucleotide sequence ID" value="NZ_CP017476.1"/>
</dbReference>
<dbReference type="Gene3D" id="3.50.50.60">
    <property type="entry name" value="FAD/NAD(P)-binding domain"/>
    <property type="match status" value="2"/>
</dbReference>
<organism evidence="8 9">
    <name type="scientific">Hydrogenophaga crassostreae</name>
    <dbReference type="NCBI Taxonomy" id="1763535"/>
    <lineage>
        <taxon>Bacteria</taxon>
        <taxon>Pseudomonadati</taxon>
        <taxon>Pseudomonadota</taxon>
        <taxon>Betaproteobacteria</taxon>
        <taxon>Burkholderiales</taxon>
        <taxon>Comamonadaceae</taxon>
        <taxon>Hydrogenophaga</taxon>
    </lineage>
</organism>
<dbReference type="SUPFAM" id="SSF53474">
    <property type="entry name" value="alpha/beta-Hydrolases"/>
    <property type="match status" value="1"/>
</dbReference>
<dbReference type="Gene3D" id="3.40.50.1820">
    <property type="entry name" value="alpha/beta hydrolase"/>
    <property type="match status" value="1"/>
</dbReference>
<dbReference type="Pfam" id="PF07859">
    <property type="entry name" value="Abhydrolase_3"/>
    <property type="match status" value="1"/>
</dbReference>
<dbReference type="Proteomes" id="UP000185657">
    <property type="component" value="Unassembled WGS sequence"/>
</dbReference>
<evidence type="ECO:0000313" key="9">
    <source>
        <dbReference type="Proteomes" id="UP000185657"/>
    </source>
</evidence>
<dbReference type="InterPro" id="IPR002168">
    <property type="entry name" value="Lipase_GDXG_HIS_AS"/>
</dbReference>
<evidence type="ECO:0000256" key="2">
    <source>
        <dbReference type="ARBA" id="ARBA00022630"/>
    </source>
</evidence>
<feature type="domain" description="Alpha/beta hydrolase fold-3" evidence="7">
    <location>
        <begin position="84"/>
        <end position="280"/>
    </location>
</feature>
<keyword evidence="3" id="KW-0378">Hydrolase</keyword>
<dbReference type="PANTHER" id="PTHR42877">
    <property type="entry name" value="L-ORNITHINE N(5)-MONOOXYGENASE-RELATED"/>
    <property type="match status" value="1"/>
</dbReference>
<dbReference type="InterPro" id="IPR013094">
    <property type="entry name" value="AB_hydrolase_3"/>
</dbReference>
<accession>A0ABX2UAT4</accession>
<dbReference type="SUPFAM" id="SSF51905">
    <property type="entry name" value="FAD/NAD(P)-binding domain"/>
    <property type="match status" value="1"/>
</dbReference>
<evidence type="ECO:0000256" key="4">
    <source>
        <dbReference type="ARBA" id="ARBA00022827"/>
    </source>
</evidence>